<feature type="domain" description="Sporulation membrane protein YtrI C-terminal" evidence="3">
    <location>
        <begin position="80"/>
        <end position="164"/>
    </location>
</feature>
<dbReference type="InterPro" id="IPR058620">
    <property type="entry name" value="YtrI_C"/>
</dbReference>
<feature type="transmembrane region" description="Helical" evidence="2">
    <location>
        <begin position="15"/>
        <end position="38"/>
    </location>
</feature>
<dbReference type="Pfam" id="PF26347">
    <property type="entry name" value="YtrI_sporulation"/>
    <property type="match status" value="1"/>
</dbReference>
<protein>
    <recommendedName>
        <fullName evidence="3">Sporulation membrane protein YtrI C-terminal domain-containing protein</fullName>
    </recommendedName>
</protein>
<keyword evidence="5" id="KW-1185">Reference proteome</keyword>
<dbReference type="NCBIfam" id="NF041479">
    <property type="entry name" value="spor_membprot_YtrI"/>
    <property type="match status" value="1"/>
</dbReference>
<keyword evidence="2" id="KW-1133">Transmembrane helix</keyword>
<feature type="coiled-coil region" evidence="1">
    <location>
        <begin position="38"/>
        <end position="79"/>
    </location>
</feature>
<evidence type="ECO:0000313" key="4">
    <source>
        <dbReference type="EMBL" id="MDQ0254228.1"/>
    </source>
</evidence>
<proteinExistence type="predicted"/>
<comment type="caution">
    <text evidence="4">The sequence shown here is derived from an EMBL/GenBank/DDBJ whole genome shotgun (WGS) entry which is preliminary data.</text>
</comment>
<evidence type="ECO:0000259" key="3">
    <source>
        <dbReference type="Pfam" id="PF26347"/>
    </source>
</evidence>
<evidence type="ECO:0000313" key="5">
    <source>
        <dbReference type="Proteomes" id="UP001230005"/>
    </source>
</evidence>
<organism evidence="4 5">
    <name type="scientific">Evansella vedderi</name>
    <dbReference type="NCBI Taxonomy" id="38282"/>
    <lineage>
        <taxon>Bacteria</taxon>
        <taxon>Bacillati</taxon>
        <taxon>Bacillota</taxon>
        <taxon>Bacilli</taxon>
        <taxon>Bacillales</taxon>
        <taxon>Bacillaceae</taxon>
        <taxon>Evansella</taxon>
    </lineage>
</organism>
<name>A0ABT9ZUU3_9BACI</name>
<dbReference type="EMBL" id="JAUSUG010000005">
    <property type="protein sequence ID" value="MDQ0254228.1"/>
    <property type="molecule type" value="Genomic_DNA"/>
</dbReference>
<sequence length="168" mass="19773">MRIPPLYNDKSWQRLFAGFILGLIFGWIFFLFHFGHVYEKIIMDNRELNSTIERQERRIESLEKENSEKNRDLQESITIQEIEITFTNEADVNISELTLHELKNRLEDELESVRGRNVETIVESYDILIRTMENAQISISGNDYSVEVEELFILSATVRMGLRIKSAE</sequence>
<accession>A0ABT9ZUU3</accession>
<dbReference type="RefSeq" id="WP_307323890.1">
    <property type="nucleotide sequence ID" value="NZ_JAUSUG010000005.1"/>
</dbReference>
<evidence type="ECO:0000256" key="1">
    <source>
        <dbReference type="SAM" id="Coils"/>
    </source>
</evidence>
<dbReference type="Proteomes" id="UP001230005">
    <property type="component" value="Unassembled WGS sequence"/>
</dbReference>
<keyword evidence="2" id="KW-0812">Transmembrane</keyword>
<keyword evidence="1" id="KW-0175">Coiled coil</keyword>
<gene>
    <name evidence="4" type="ORF">J2S74_001603</name>
</gene>
<keyword evidence="2" id="KW-0472">Membrane</keyword>
<reference evidence="4 5" key="1">
    <citation type="submission" date="2023-07" db="EMBL/GenBank/DDBJ databases">
        <title>Genomic Encyclopedia of Type Strains, Phase IV (KMG-IV): sequencing the most valuable type-strain genomes for metagenomic binning, comparative biology and taxonomic classification.</title>
        <authorList>
            <person name="Goeker M."/>
        </authorList>
    </citation>
    <scope>NUCLEOTIDE SEQUENCE [LARGE SCALE GENOMIC DNA]</scope>
    <source>
        <strain evidence="4 5">DSM 9768</strain>
    </source>
</reference>
<dbReference type="InterPro" id="IPR048198">
    <property type="entry name" value="YtrI"/>
</dbReference>
<evidence type="ECO:0000256" key="2">
    <source>
        <dbReference type="SAM" id="Phobius"/>
    </source>
</evidence>